<reference evidence="1" key="2">
    <citation type="submission" date="2025-09" db="UniProtKB">
        <authorList>
            <consortium name="Ensembl"/>
        </authorList>
    </citation>
    <scope>IDENTIFICATION</scope>
</reference>
<evidence type="ECO:0000313" key="1">
    <source>
        <dbReference type="Ensembl" id="ENSSOCP00000009813.1"/>
    </source>
</evidence>
<organism evidence="1 2">
    <name type="scientific">Strix occidentalis caurina</name>
    <name type="common">northern spotted owl</name>
    <dbReference type="NCBI Taxonomy" id="311401"/>
    <lineage>
        <taxon>Eukaryota</taxon>
        <taxon>Metazoa</taxon>
        <taxon>Chordata</taxon>
        <taxon>Craniata</taxon>
        <taxon>Vertebrata</taxon>
        <taxon>Euteleostomi</taxon>
        <taxon>Archelosauria</taxon>
        <taxon>Archosauria</taxon>
        <taxon>Dinosauria</taxon>
        <taxon>Saurischia</taxon>
        <taxon>Theropoda</taxon>
        <taxon>Coelurosauria</taxon>
        <taxon>Aves</taxon>
        <taxon>Neognathae</taxon>
        <taxon>Neoaves</taxon>
        <taxon>Telluraves</taxon>
        <taxon>Strigiformes</taxon>
        <taxon>Strigidae</taxon>
        <taxon>Strix</taxon>
    </lineage>
</organism>
<protein>
    <submittedName>
        <fullName evidence="1">Uncharacterized protein</fullName>
    </submittedName>
</protein>
<keyword evidence="2" id="KW-1185">Reference proteome</keyword>
<dbReference type="AlphaFoldDB" id="A0A8D0F144"/>
<evidence type="ECO:0000313" key="2">
    <source>
        <dbReference type="Proteomes" id="UP000694551"/>
    </source>
</evidence>
<name>A0A8D0F144_STROC</name>
<dbReference type="Ensembl" id="ENSSOCT00000010062.1">
    <property type="protein sequence ID" value="ENSSOCP00000009813.1"/>
    <property type="gene ID" value="ENSSOCG00000007473.1"/>
</dbReference>
<dbReference type="Proteomes" id="UP000694551">
    <property type="component" value="Unplaced"/>
</dbReference>
<accession>A0A8D0F144</accession>
<sequence length="53" mass="5603">CCSTLTPARDGCVGNGTQKPTRTNTHRRVHVACHGLSPEGCHTSTPLLSTSQK</sequence>
<reference evidence="1" key="1">
    <citation type="submission" date="2025-08" db="UniProtKB">
        <authorList>
            <consortium name="Ensembl"/>
        </authorList>
    </citation>
    <scope>IDENTIFICATION</scope>
</reference>
<proteinExistence type="predicted"/>